<protein>
    <recommendedName>
        <fullName evidence="3">Type II toxin-antitoxin system RelE/ParE family toxin</fullName>
    </recommendedName>
</protein>
<dbReference type="AlphaFoldDB" id="A0AAX3EA95"/>
<sequence>MRAAIFFADTKVKEAFEALSASTRTEDRELVALLNRAFEAISANAFCGVQVPKRQIPDVYRQRDPPVKNLWKYNLSRSWRLMYTVTSDGDIIAVVIEWLDHTGYDRRFGY</sequence>
<name>A0AAX3EA95_9EURY</name>
<proteinExistence type="predicted"/>
<dbReference type="KEGG" id="msum:OH143_02405"/>
<evidence type="ECO:0000313" key="2">
    <source>
        <dbReference type="Proteomes" id="UP001156196"/>
    </source>
</evidence>
<keyword evidence="2" id="KW-1185">Reference proteome</keyword>
<accession>A0AAX3EA95</accession>
<gene>
    <name evidence="1" type="ORF">OH143_02405</name>
</gene>
<reference evidence="1" key="1">
    <citation type="submission" date="2022-10" db="EMBL/GenBank/DDBJ databases">
        <title>Complete genome of Methanoculleus submarinus DSM 15122.</title>
        <authorList>
            <person name="Chen S.-C."/>
            <person name="Lai S.-J."/>
            <person name="You Y.-T."/>
        </authorList>
    </citation>
    <scope>NUCLEOTIDE SEQUENCE</scope>
    <source>
        <strain evidence="1">DSM 15122</strain>
    </source>
</reference>
<dbReference type="GeneID" id="76729707"/>
<evidence type="ECO:0008006" key="3">
    <source>
        <dbReference type="Google" id="ProtNLM"/>
    </source>
</evidence>
<dbReference type="Proteomes" id="UP001156196">
    <property type="component" value="Chromosome"/>
</dbReference>
<dbReference type="EMBL" id="CP109831">
    <property type="protein sequence ID" value="UYU18968.1"/>
    <property type="molecule type" value="Genomic_DNA"/>
</dbReference>
<evidence type="ECO:0000313" key="1">
    <source>
        <dbReference type="EMBL" id="UYU18968.1"/>
    </source>
</evidence>
<organism evidence="1 2">
    <name type="scientific">Methanoculleus submarinus</name>
    <dbReference type="NCBI Taxonomy" id="204050"/>
    <lineage>
        <taxon>Archaea</taxon>
        <taxon>Methanobacteriati</taxon>
        <taxon>Methanobacteriota</taxon>
        <taxon>Stenosarchaea group</taxon>
        <taxon>Methanomicrobia</taxon>
        <taxon>Methanomicrobiales</taxon>
        <taxon>Methanomicrobiaceae</taxon>
        <taxon>Methanoculleus</taxon>
    </lineage>
</organism>
<dbReference type="RefSeq" id="WP_011844477.1">
    <property type="nucleotide sequence ID" value="NZ_CP109831.1"/>
</dbReference>